<sequence>MLIEHQNKMIPVKRQAELLEIARSTVYYEPRVD</sequence>
<accession>X1TJM1</accession>
<dbReference type="AlphaFoldDB" id="X1TJM1"/>
<organism evidence="1">
    <name type="scientific">marine sediment metagenome</name>
    <dbReference type="NCBI Taxonomy" id="412755"/>
    <lineage>
        <taxon>unclassified sequences</taxon>
        <taxon>metagenomes</taxon>
        <taxon>ecological metagenomes</taxon>
    </lineage>
</organism>
<gene>
    <name evidence="1" type="ORF">S12H4_13281</name>
</gene>
<evidence type="ECO:0000313" key="1">
    <source>
        <dbReference type="EMBL" id="GAI87790.1"/>
    </source>
</evidence>
<proteinExistence type="predicted"/>
<reference evidence="1" key="1">
    <citation type="journal article" date="2014" name="Front. Microbiol.">
        <title>High frequency of phylogenetically diverse reductive dehalogenase-homologous genes in deep subseafloor sedimentary metagenomes.</title>
        <authorList>
            <person name="Kawai M."/>
            <person name="Futagami T."/>
            <person name="Toyoda A."/>
            <person name="Takaki Y."/>
            <person name="Nishi S."/>
            <person name="Hori S."/>
            <person name="Arai W."/>
            <person name="Tsubouchi T."/>
            <person name="Morono Y."/>
            <person name="Uchiyama I."/>
            <person name="Ito T."/>
            <person name="Fujiyama A."/>
            <person name="Inagaki F."/>
            <person name="Takami H."/>
        </authorList>
    </citation>
    <scope>NUCLEOTIDE SEQUENCE</scope>
    <source>
        <strain evidence="1">Expedition CK06-06</strain>
    </source>
</reference>
<protein>
    <submittedName>
        <fullName evidence="1">Uncharacterized protein</fullName>
    </submittedName>
</protein>
<feature type="non-terminal residue" evidence="1">
    <location>
        <position position="33"/>
    </location>
</feature>
<comment type="caution">
    <text evidence="1">The sequence shown here is derived from an EMBL/GenBank/DDBJ whole genome shotgun (WGS) entry which is preliminary data.</text>
</comment>
<dbReference type="EMBL" id="BARW01006325">
    <property type="protein sequence ID" value="GAI87790.1"/>
    <property type="molecule type" value="Genomic_DNA"/>
</dbReference>
<name>X1TJM1_9ZZZZ</name>